<accession>A0ABN8IQT1</accession>
<dbReference type="Proteomes" id="UP000837857">
    <property type="component" value="Chromosome 29"/>
</dbReference>
<evidence type="ECO:0000313" key="2">
    <source>
        <dbReference type="EMBL" id="CAH2062496.1"/>
    </source>
</evidence>
<evidence type="ECO:0000256" key="1">
    <source>
        <dbReference type="SAM" id="MobiDB-lite"/>
    </source>
</evidence>
<proteinExistence type="predicted"/>
<reference evidence="2" key="1">
    <citation type="submission" date="2022-03" db="EMBL/GenBank/DDBJ databases">
        <authorList>
            <person name="Martin H S."/>
        </authorList>
    </citation>
    <scope>NUCLEOTIDE SEQUENCE</scope>
</reference>
<protein>
    <submittedName>
        <fullName evidence="2">Uncharacterized protein</fullName>
    </submittedName>
</protein>
<feature type="region of interest" description="Disordered" evidence="1">
    <location>
        <begin position="20"/>
        <end position="62"/>
    </location>
</feature>
<feature type="compositionally biased region" description="Polar residues" evidence="1">
    <location>
        <begin position="53"/>
        <end position="62"/>
    </location>
</feature>
<dbReference type="EMBL" id="OW152841">
    <property type="protein sequence ID" value="CAH2062496.1"/>
    <property type="molecule type" value="Genomic_DNA"/>
</dbReference>
<sequence>MTVNQSAVLVIVQYDLCPPGPVPSVLLDPNRSGRFDRAVRSRTPRNPYDSRPYSPSNKVQNASSTARALADCADTAFGIGRGERLTAVGSRGGHLGALWRQT</sequence>
<name>A0ABN8IQT1_9NEOP</name>
<evidence type="ECO:0000313" key="3">
    <source>
        <dbReference type="Proteomes" id="UP000837857"/>
    </source>
</evidence>
<keyword evidence="3" id="KW-1185">Reference proteome</keyword>
<feature type="non-terminal residue" evidence="2">
    <location>
        <position position="1"/>
    </location>
</feature>
<gene>
    <name evidence="2" type="ORF">IPOD504_LOCUS12031</name>
</gene>
<organism evidence="2 3">
    <name type="scientific">Iphiclides podalirius</name>
    <name type="common">scarce swallowtail</name>
    <dbReference type="NCBI Taxonomy" id="110791"/>
    <lineage>
        <taxon>Eukaryota</taxon>
        <taxon>Metazoa</taxon>
        <taxon>Ecdysozoa</taxon>
        <taxon>Arthropoda</taxon>
        <taxon>Hexapoda</taxon>
        <taxon>Insecta</taxon>
        <taxon>Pterygota</taxon>
        <taxon>Neoptera</taxon>
        <taxon>Endopterygota</taxon>
        <taxon>Lepidoptera</taxon>
        <taxon>Glossata</taxon>
        <taxon>Ditrysia</taxon>
        <taxon>Papilionoidea</taxon>
        <taxon>Papilionidae</taxon>
        <taxon>Papilioninae</taxon>
        <taxon>Iphiclides</taxon>
    </lineage>
</organism>